<comment type="caution">
    <text evidence="4">The sequence shown here is derived from an EMBL/GenBank/DDBJ whole genome shotgun (WGS) entry which is preliminary data.</text>
</comment>
<gene>
    <name evidence="4" type="ORF">L596_010160</name>
</gene>
<evidence type="ECO:0000256" key="3">
    <source>
        <dbReference type="SAM" id="SignalP"/>
    </source>
</evidence>
<evidence type="ECO:0000313" key="4">
    <source>
        <dbReference type="EMBL" id="TKR96091.1"/>
    </source>
</evidence>
<feature type="compositionally biased region" description="Polar residues" evidence="1">
    <location>
        <begin position="399"/>
        <end position="421"/>
    </location>
</feature>
<evidence type="ECO:0000256" key="2">
    <source>
        <dbReference type="SAM" id="Phobius"/>
    </source>
</evidence>
<evidence type="ECO:0000313" key="5">
    <source>
        <dbReference type="Proteomes" id="UP000298663"/>
    </source>
</evidence>
<evidence type="ECO:0008006" key="6">
    <source>
        <dbReference type="Google" id="ProtNLM"/>
    </source>
</evidence>
<feature type="signal peptide" evidence="3">
    <location>
        <begin position="1"/>
        <end position="20"/>
    </location>
</feature>
<keyword evidence="2" id="KW-1133">Transmembrane helix</keyword>
<dbReference type="EMBL" id="AZBU02000002">
    <property type="protein sequence ID" value="TKR96091.1"/>
    <property type="molecule type" value="Genomic_DNA"/>
</dbReference>
<protein>
    <recommendedName>
        <fullName evidence="6">Tectonic domain-containing protein</fullName>
    </recommendedName>
</protein>
<evidence type="ECO:0000256" key="1">
    <source>
        <dbReference type="SAM" id="MobiDB-lite"/>
    </source>
</evidence>
<keyword evidence="5" id="KW-1185">Reference proteome</keyword>
<feature type="region of interest" description="Disordered" evidence="1">
    <location>
        <begin position="399"/>
        <end position="441"/>
    </location>
</feature>
<feature type="compositionally biased region" description="Low complexity" evidence="1">
    <location>
        <begin position="422"/>
        <end position="441"/>
    </location>
</feature>
<feature type="transmembrane region" description="Helical" evidence="2">
    <location>
        <begin position="446"/>
        <end position="464"/>
    </location>
</feature>
<reference evidence="4 5" key="1">
    <citation type="journal article" date="2015" name="Genome Biol.">
        <title>Comparative genomics of Steinernema reveals deeply conserved gene regulatory networks.</title>
        <authorList>
            <person name="Dillman A.R."/>
            <person name="Macchietto M."/>
            <person name="Porter C.F."/>
            <person name="Rogers A."/>
            <person name="Williams B."/>
            <person name="Antoshechkin I."/>
            <person name="Lee M.M."/>
            <person name="Goodwin Z."/>
            <person name="Lu X."/>
            <person name="Lewis E.E."/>
            <person name="Goodrich-Blair H."/>
            <person name="Stock S.P."/>
            <person name="Adams B.J."/>
            <person name="Sternberg P.W."/>
            <person name="Mortazavi A."/>
        </authorList>
    </citation>
    <scope>NUCLEOTIDE SEQUENCE [LARGE SCALE GENOMIC DNA]</scope>
    <source>
        <strain evidence="4 5">ALL</strain>
    </source>
</reference>
<organism evidence="4 5">
    <name type="scientific">Steinernema carpocapsae</name>
    <name type="common">Entomopathogenic nematode</name>
    <dbReference type="NCBI Taxonomy" id="34508"/>
    <lineage>
        <taxon>Eukaryota</taxon>
        <taxon>Metazoa</taxon>
        <taxon>Ecdysozoa</taxon>
        <taxon>Nematoda</taxon>
        <taxon>Chromadorea</taxon>
        <taxon>Rhabditida</taxon>
        <taxon>Tylenchina</taxon>
        <taxon>Panagrolaimomorpha</taxon>
        <taxon>Strongyloidoidea</taxon>
        <taxon>Steinernematidae</taxon>
        <taxon>Steinernema</taxon>
    </lineage>
</organism>
<sequence>MKRCYSVAFVLLVCTSYVSALAINNLKLPFSIFAGDNVNEVDFSEDVCLFGASVHLFPISNITIQSTDKDGKRGPKFPLSAVLKNRSFLVYSGHVCFPSETTVVQFFYNGVFDGVGVDAIPRRAVVLYFMAKSVVDGPCKNASVPGNVFYSTMETYYIDVQRNCPAVLLYPSGSPESEAETPEMSDFCPTMSFHTHKRPFPVSVNVYVSTVQSGVRPIEHPSLLTLNSDNFKSHKHTNLLRNALMFTTDSDDWIQKIFDVFCGSGIAQRDYSCLLDFPFEAWSEVQRGIVVTDPLGAEQIALTANYVERTAGMQPFVDFEILPYDSECVKLSIGYYFGNETTASQLAPSSPGSFYFTGSNFTGFHVAINRGQTEKCKYADARVNFAVLTIPTVDVSTTLAPSTYPTQPESTTTEASTSIRITSNKGSTSTGSSSTSMTGQGKSTAVNAHPVLVLVFAVLFCIFYHDNN</sequence>
<feature type="chain" id="PRO_5020956422" description="Tectonic domain-containing protein" evidence="3">
    <location>
        <begin position="21"/>
        <end position="468"/>
    </location>
</feature>
<dbReference type="AlphaFoldDB" id="A0A4U5PI99"/>
<keyword evidence="3" id="KW-0732">Signal</keyword>
<keyword evidence="2" id="KW-0812">Transmembrane</keyword>
<accession>A0A4U5PI99</accession>
<keyword evidence="2" id="KW-0472">Membrane</keyword>
<proteinExistence type="predicted"/>
<reference evidence="4 5" key="2">
    <citation type="journal article" date="2019" name="G3 (Bethesda)">
        <title>Hybrid Assembly of the Genome of the Entomopathogenic Nematode Steinernema carpocapsae Identifies the X-Chromosome.</title>
        <authorList>
            <person name="Serra L."/>
            <person name="Macchietto M."/>
            <person name="Macias-Munoz A."/>
            <person name="McGill C.J."/>
            <person name="Rodriguez I.M."/>
            <person name="Rodriguez B."/>
            <person name="Murad R."/>
            <person name="Mortazavi A."/>
        </authorList>
    </citation>
    <scope>NUCLEOTIDE SEQUENCE [LARGE SCALE GENOMIC DNA]</scope>
    <source>
        <strain evidence="4 5">ALL</strain>
    </source>
</reference>
<name>A0A4U5PI99_STECR</name>
<dbReference type="Proteomes" id="UP000298663">
    <property type="component" value="Unassembled WGS sequence"/>
</dbReference>